<dbReference type="InterPro" id="IPR051179">
    <property type="entry name" value="WD_repeat_multifunction"/>
</dbReference>
<dbReference type="InterPro" id="IPR036322">
    <property type="entry name" value="WD40_repeat_dom_sf"/>
</dbReference>
<gene>
    <name evidence="5" type="ORF">SISNIDRAFT_491055</name>
</gene>
<keyword evidence="4" id="KW-0472">Membrane</keyword>
<dbReference type="PANTHER" id="PTHR19857:SF21">
    <property type="entry name" value="ANAPHASE-PROMOTING COMPLEX SUBUNIT 4 WD40 DOMAIN-CONTAINING PROTEIN"/>
    <property type="match status" value="1"/>
</dbReference>
<dbReference type="Pfam" id="PF00400">
    <property type="entry name" value="WD40"/>
    <property type="match status" value="2"/>
</dbReference>
<dbReference type="PROSITE" id="PS50294">
    <property type="entry name" value="WD_REPEATS_REGION"/>
    <property type="match status" value="1"/>
</dbReference>
<evidence type="ECO:0000256" key="4">
    <source>
        <dbReference type="SAM" id="Phobius"/>
    </source>
</evidence>
<dbReference type="PROSITE" id="PS50082">
    <property type="entry name" value="WD_REPEATS_2"/>
    <property type="match status" value="1"/>
</dbReference>
<evidence type="ECO:0000256" key="1">
    <source>
        <dbReference type="ARBA" id="ARBA00022574"/>
    </source>
</evidence>
<dbReference type="STRING" id="1314777.A0A164N604"/>
<keyword evidence="4" id="KW-0812">Transmembrane</keyword>
<evidence type="ECO:0000313" key="5">
    <source>
        <dbReference type="EMBL" id="KZS87389.1"/>
    </source>
</evidence>
<sequence length="400" mass="44172">MHYQKTRKLSGHADSINTFAFNLDGSRLASGGDDQKVIIWCMEQWSAVQELHDISWGQITTILWLGIDAEGRESIVFGCGRGMLHLYSQNKAGASFVERGSVAAHSRTSVEALTFDAPGRRLASSSAHGDVCLWAITEEGSFNLLWATRISERHEGTRGLVFSEDHTLLHVFCTETGYVHGLDVEHGGERRKTWQARSRIGSVSSASTKRLVLVDNLDKGFTLYRFPTMGLVRHFSAPSSLPWLLIKHVVFAESDTLVVGGSDNGKVHVFDLPSSRTVQVLSHGRSKDAVQAVAAFSYENRHVIVSGSSGSNADICVYSRSLSPAYRKPHSVLTVLCSTTFVLLACFLGSILLAELSRMHPMQSSFFKPLNRESFHSFDSYLSMPYPEDSKTSVEDNSLH</sequence>
<dbReference type="SMART" id="SM00320">
    <property type="entry name" value="WD40"/>
    <property type="match status" value="4"/>
</dbReference>
<proteinExistence type="predicted"/>
<evidence type="ECO:0000256" key="3">
    <source>
        <dbReference type="PROSITE-ProRule" id="PRU00221"/>
    </source>
</evidence>
<dbReference type="InterPro" id="IPR001680">
    <property type="entry name" value="WD40_rpt"/>
</dbReference>
<dbReference type="Proteomes" id="UP000076722">
    <property type="component" value="Unassembled WGS sequence"/>
</dbReference>
<keyword evidence="4" id="KW-1133">Transmembrane helix</keyword>
<name>A0A164N604_9AGAM</name>
<keyword evidence="2" id="KW-0677">Repeat</keyword>
<keyword evidence="1 3" id="KW-0853">WD repeat</keyword>
<reference evidence="5 6" key="1">
    <citation type="journal article" date="2016" name="Mol. Biol. Evol.">
        <title>Comparative Genomics of Early-Diverging Mushroom-Forming Fungi Provides Insights into the Origins of Lignocellulose Decay Capabilities.</title>
        <authorList>
            <person name="Nagy L.G."/>
            <person name="Riley R."/>
            <person name="Tritt A."/>
            <person name="Adam C."/>
            <person name="Daum C."/>
            <person name="Floudas D."/>
            <person name="Sun H."/>
            <person name="Yadav J.S."/>
            <person name="Pangilinan J."/>
            <person name="Larsson K.H."/>
            <person name="Matsuura K."/>
            <person name="Barry K."/>
            <person name="Labutti K."/>
            <person name="Kuo R."/>
            <person name="Ohm R.A."/>
            <person name="Bhattacharya S.S."/>
            <person name="Shirouzu T."/>
            <person name="Yoshinaga Y."/>
            <person name="Martin F.M."/>
            <person name="Grigoriev I.V."/>
            <person name="Hibbett D.S."/>
        </authorList>
    </citation>
    <scope>NUCLEOTIDE SEQUENCE [LARGE SCALE GENOMIC DNA]</scope>
    <source>
        <strain evidence="5 6">HHB9708</strain>
    </source>
</reference>
<dbReference type="EMBL" id="KV419450">
    <property type="protein sequence ID" value="KZS87389.1"/>
    <property type="molecule type" value="Genomic_DNA"/>
</dbReference>
<dbReference type="InterPro" id="IPR015943">
    <property type="entry name" value="WD40/YVTN_repeat-like_dom_sf"/>
</dbReference>
<evidence type="ECO:0000256" key="2">
    <source>
        <dbReference type="ARBA" id="ARBA00022737"/>
    </source>
</evidence>
<dbReference type="PANTHER" id="PTHR19857">
    <property type="entry name" value="MITOCHONDRIAL DIVISION PROTEIN 1-RELATED"/>
    <property type="match status" value="1"/>
</dbReference>
<feature type="repeat" description="WD" evidence="3">
    <location>
        <begin position="9"/>
        <end position="50"/>
    </location>
</feature>
<dbReference type="Gene3D" id="2.130.10.10">
    <property type="entry name" value="YVTN repeat-like/Quinoprotein amine dehydrogenase"/>
    <property type="match status" value="2"/>
</dbReference>
<evidence type="ECO:0000313" key="6">
    <source>
        <dbReference type="Proteomes" id="UP000076722"/>
    </source>
</evidence>
<protein>
    <submittedName>
        <fullName evidence="5">WD40 repeat-like protein</fullName>
    </submittedName>
</protein>
<dbReference type="AlphaFoldDB" id="A0A164N604"/>
<organism evidence="5 6">
    <name type="scientific">Sistotremastrum niveocremeum HHB9708</name>
    <dbReference type="NCBI Taxonomy" id="1314777"/>
    <lineage>
        <taxon>Eukaryota</taxon>
        <taxon>Fungi</taxon>
        <taxon>Dikarya</taxon>
        <taxon>Basidiomycota</taxon>
        <taxon>Agaricomycotina</taxon>
        <taxon>Agaricomycetes</taxon>
        <taxon>Sistotremastrales</taxon>
        <taxon>Sistotremastraceae</taxon>
        <taxon>Sertulicium</taxon>
        <taxon>Sertulicium niveocremeum</taxon>
    </lineage>
</organism>
<keyword evidence="6" id="KW-1185">Reference proteome</keyword>
<dbReference type="OrthoDB" id="3238562at2759"/>
<feature type="transmembrane region" description="Helical" evidence="4">
    <location>
        <begin position="332"/>
        <end position="354"/>
    </location>
</feature>
<dbReference type="SUPFAM" id="SSF50978">
    <property type="entry name" value="WD40 repeat-like"/>
    <property type="match status" value="1"/>
</dbReference>
<accession>A0A164N604</accession>